<feature type="region of interest" description="Disordered" evidence="1">
    <location>
        <begin position="147"/>
        <end position="199"/>
    </location>
</feature>
<organism evidence="2 3">
    <name type="scientific">Nocardiopsis coralli</name>
    <dbReference type="NCBI Taxonomy" id="2772213"/>
    <lineage>
        <taxon>Bacteria</taxon>
        <taxon>Bacillati</taxon>
        <taxon>Actinomycetota</taxon>
        <taxon>Actinomycetes</taxon>
        <taxon>Streptosporangiales</taxon>
        <taxon>Nocardiopsidaceae</taxon>
        <taxon>Nocardiopsis</taxon>
    </lineage>
</organism>
<proteinExistence type="predicted"/>
<accession>A0ABR9P3L3</accession>
<dbReference type="Proteomes" id="UP000806528">
    <property type="component" value="Unassembled WGS sequence"/>
</dbReference>
<evidence type="ECO:0000313" key="3">
    <source>
        <dbReference type="Proteomes" id="UP000806528"/>
    </source>
</evidence>
<dbReference type="RefSeq" id="WP_193121057.1">
    <property type="nucleotide sequence ID" value="NZ_JADBGI010000005.1"/>
</dbReference>
<feature type="compositionally biased region" description="Basic and acidic residues" evidence="1">
    <location>
        <begin position="164"/>
        <end position="179"/>
    </location>
</feature>
<protein>
    <submittedName>
        <fullName evidence="2">PepSY domain-containing protein</fullName>
    </submittedName>
</protein>
<dbReference type="Gene3D" id="3.30.505.20">
    <property type="match status" value="1"/>
</dbReference>
<gene>
    <name evidence="2" type="ORF">IDM40_06715</name>
</gene>
<dbReference type="EMBL" id="JADBGI010000005">
    <property type="protein sequence ID" value="MBE2998399.1"/>
    <property type="molecule type" value="Genomic_DNA"/>
</dbReference>
<reference evidence="2 3" key="1">
    <citation type="submission" date="2020-09" db="EMBL/GenBank/DDBJ databases">
        <title>Diversity and distribution of actinomycetes associated with coral in the coast of Hainan.</title>
        <authorList>
            <person name="Li F."/>
        </authorList>
    </citation>
    <scope>NUCLEOTIDE SEQUENCE [LARGE SCALE GENOMIC DNA]</scope>
    <source>
        <strain evidence="2 3">HNM0947</strain>
    </source>
</reference>
<evidence type="ECO:0000256" key="1">
    <source>
        <dbReference type="SAM" id="MobiDB-lite"/>
    </source>
</evidence>
<comment type="caution">
    <text evidence="2">The sequence shown here is derived from an EMBL/GenBank/DDBJ whole genome shotgun (WGS) entry which is preliminary data.</text>
</comment>
<keyword evidence="3" id="KW-1185">Reference proteome</keyword>
<sequence length="229" mass="23980">MRRRTTVLAACVVAATVLGVGGRLVFSEDPEHTVETVHLDGFTGAPSLPEPGGEGESVPVEGLEQLVGELRSGDGPDDWYGAGVGVDFGPRAWLLTDPVLEDFDADGVADPVLEELRSLDGSDVTLGVRYDASGEDGRDEADVFTINGRSLRDPGGGPAPWEDTGPRAEADRESARAAAEDAVGDGARATGVERTGEDGWEIAVRSPDGRSYDVLLDHSGEVVDIRPGD</sequence>
<name>A0ABR9P3L3_9ACTN</name>
<feature type="compositionally biased region" description="Low complexity" evidence="1">
    <location>
        <begin position="180"/>
        <end position="189"/>
    </location>
</feature>
<evidence type="ECO:0000313" key="2">
    <source>
        <dbReference type="EMBL" id="MBE2998399.1"/>
    </source>
</evidence>